<evidence type="ECO:0000256" key="11">
    <source>
        <dbReference type="ARBA" id="ARBA00022946"/>
    </source>
</evidence>
<dbReference type="GO" id="GO:0005743">
    <property type="term" value="C:mitochondrial inner membrane"/>
    <property type="evidence" value="ECO:0007669"/>
    <property type="project" value="UniProtKB-SubCell"/>
</dbReference>
<evidence type="ECO:0000256" key="10">
    <source>
        <dbReference type="ARBA" id="ARBA00022832"/>
    </source>
</evidence>
<keyword evidence="14" id="KW-0472">Membrane</keyword>
<keyword evidence="10" id="KW-0276">Fatty acid metabolism</keyword>
<reference evidence="28" key="1">
    <citation type="submission" date="2020-05" db="EMBL/GenBank/DDBJ databases">
        <authorList>
            <person name="Chiriac C."/>
            <person name="Salcher M."/>
            <person name="Ghai R."/>
            <person name="Kavagutti S V."/>
        </authorList>
    </citation>
    <scope>NUCLEOTIDE SEQUENCE</scope>
</reference>
<evidence type="ECO:0000256" key="17">
    <source>
        <dbReference type="ARBA" id="ARBA00037002"/>
    </source>
</evidence>
<comment type="catalytic activity">
    <reaction evidence="23">
        <text>hexadecanoyl-CoA + H2O = hexadecanoate + CoA + H(+)</text>
        <dbReference type="Rhea" id="RHEA:16645"/>
        <dbReference type="ChEBI" id="CHEBI:7896"/>
        <dbReference type="ChEBI" id="CHEBI:15377"/>
        <dbReference type="ChEBI" id="CHEBI:15378"/>
        <dbReference type="ChEBI" id="CHEBI:57287"/>
        <dbReference type="ChEBI" id="CHEBI:57379"/>
        <dbReference type="EC" id="3.1.2.2"/>
    </reaction>
    <physiologicalReaction direction="left-to-right" evidence="23">
        <dbReference type="Rhea" id="RHEA:16646"/>
    </physiologicalReaction>
</comment>
<accession>A0A6J6KQY0</accession>
<gene>
    <name evidence="28" type="ORF">UFOPK2169_00783</name>
</gene>
<comment type="subcellular location">
    <subcellularLocation>
        <location evidence="3">Cell projection</location>
        <location evidence="3">Ruffle membrane</location>
    </subcellularLocation>
    <subcellularLocation>
        <location evidence="1">Cytoplasm</location>
    </subcellularLocation>
    <subcellularLocation>
        <location evidence="4">Mitochondrion inner membrane</location>
        <topology evidence="4">Peripheral membrane protein</topology>
    </subcellularLocation>
    <subcellularLocation>
        <location evidence="2">Mitochondrion intermembrane space</location>
    </subcellularLocation>
</comment>
<evidence type="ECO:0000256" key="16">
    <source>
        <dbReference type="ARBA" id="ARBA00035852"/>
    </source>
</evidence>
<dbReference type="GO" id="GO:0005758">
    <property type="term" value="C:mitochondrial intermembrane space"/>
    <property type="evidence" value="ECO:0007669"/>
    <property type="project" value="UniProtKB-SubCell"/>
</dbReference>
<sequence>MTSPGPQLAELSSSMSRVAAALRRTLRSLYHVHPGRDDDAMATTAELLADAVDAAGTLGLGQDSEVRYTRSPLSGEMNPIAPPVSYEYGTRSITAKVRFHEGYQGPPACVHGGMVAALLDDALGRTRHLTGRNCVTGSLNITYKRPTPINADLVVEARIEEILERKFRVTGEIVYDGHTTASAEAVFVFLDDKKFNALVSDARDASRESNT</sequence>
<dbReference type="InterPro" id="IPR006683">
    <property type="entry name" value="Thioestr_dom"/>
</dbReference>
<evidence type="ECO:0000256" key="18">
    <source>
        <dbReference type="ARBA" id="ARBA00038456"/>
    </source>
</evidence>
<dbReference type="GO" id="GO:0016787">
    <property type="term" value="F:hydrolase activity"/>
    <property type="evidence" value="ECO:0007669"/>
    <property type="project" value="UniProtKB-KW"/>
</dbReference>
<dbReference type="PANTHER" id="PTHR12418:SF19">
    <property type="entry name" value="ACYL-COENZYME A THIOESTERASE THEM4"/>
    <property type="match status" value="1"/>
</dbReference>
<keyword evidence="5" id="KW-1003">Cell membrane</keyword>
<keyword evidence="8" id="KW-0999">Mitochondrion inner membrane</keyword>
<evidence type="ECO:0000256" key="6">
    <source>
        <dbReference type="ARBA" id="ARBA00022490"/>
    </source>
</evidence>
<dbReference type="Pfam" id="PF03061">
    <property type="entry name" value="4HBT"/>
    <property type="match status" value="1"/>
</dbReference>
<name>A0A6J6KQY0_9ZZZZ</name>
<evidence type="ECO:0000256" key="14">
    <source>
        <dbReference type="ARBA" id="ARBA00023136"/>
    </source>
</evidence>
<keyword evidence="6" id="KW-0963">Cytoplasm</keyword>
<protein>
    <recommendedName>
        <fullName evidence="20">Acyl-coenzyme A thioesterase THEM4</fullName>
        <ecNumber evidence="19">3.1.2.2</ecNumber>
    </recommendedName>
    <alternativeName>
        <fullName evidence="21">Thioesterase superfamily member 4</fullName>
    </alternativeName>
</protein>
<keyword evidence="15" id="KW-0966">Cell projection</keyword>
<evidence type="ECO:0000256" key="15">
    <source>
        <dbReference type="ARBA" id="ARBA00023273"/>
    </source>
</evidence>
<evidence type="ECO:0000313" key="28">
    <source>
        <dbReference type="EMBL" id="CAB4651368.1"/>
    </source>
</evidence>
<comment type="catalytic activity">
    <reaction evidence="24">
        <text>decanoyl-CoA + H2O = decanoate + CoA + H(+)</text>
        <dbReference type="Rhea" id="RHEA:40059"/>
        <dbReference type="ChEBI" id="CHEBI:15377"/>
        <dbReference type="ChEBI" id="CHEBI:15378"/>
        <dbReference type="ChEBI" id="CHEBI:27689"/>
        <dbReference type="ChEBI" id="CHEBI:57287"/>
        <dbReference type="ChEBI" id="CHEBI:61430"/>
    </reaction>
    <physiologicalReaction direction="left-to-right" evidence="24">
        <dbReference type="Rhea" id="RHEA:40060"/>
    </physiologicalReaction>
</comment>
<dbReference type="SUPFAM" id="SSF54637">
    <property type="entry name" value="Thioesterase/thiol ester dehydrase-isomerase"/>
    <property type="match status" value="1"/>
</dbReference>
<dbReference type="EC" id="3.1.2.2" evidence="19"/>
<dbReference type="EMBL" id="CAEZWE010000025">
    <property type="protein sequence ID" value="CAB4651368.1"/>
    <property type="molecule type" value="Genomic_DNA"/>
</dbReference>
<dbReference type="GO" id="GO:0006915">
    <property type="term" value="P:apoptotic process"/>
    <property type="evidence" value="ECO:0007669"/>
    <property type="project" value="UniProtKB-KW"/>
</dbReference>
<evidence type="ECO:0000256" key="21">
    <source>
        <dbReference type="ARBA" id="ARBA00043210"/>
    </source>
</evidence>
<evidence type="ECO:0000256" key="7">
    <source>
        <dbReference type="ARBA" id="ARBA00022703"/>
    </source>
</evidence>
<organism evidence="28">
    <name type="scientific">freshwater metagenome</name>
    <dbReference type="NCBI Taxonomy" id="449393"/>
    <lineage>
        <taxon>unclassified sequences</taxon>
        <taxon>metagenomes</taxon>
        <taxon>ecological metagenomes</taxon>
    </lineage>
</organism>
<keyword evidence="7" id="KW-0053">Apoptosis</keyword>
<evidence type="ECO:0000256" key="1">
    <source>
        <dbReference type="ARBA" id="ARBA00004496"/>
    </source>
</evidence>
<evidence type="ECO:0000256" key="8">
    <source>
        <dbReference type="ARBA" id="ARBA00022792"/>
    </source>
</evidence>
<evidence type="ECO:0000256" key="25">
    <source>
        <dbReference type="ARBA" id="ARBA00048074"/>
    </source>
</evidence>
<evidence type="ECO:0000256" key="22">
    <source>
        <dbReference type="ARBA" id="ARBA00047588"/>
    </source>
</evidence>
<dbReference type="Gene3D" id="3.10.129.10">
    <property type="entry name" value="Hotdog Thioesterase"/>
    <property type="match status" value="1"/>
</dbReference>
<dbReference type="InterPro" id="IPR029069">
    <property type="entry name" value="HotDog_dom_sf"/>
</dbReference>
<keyword evidence="9" id="KW-0378">Hydrolase</keyword>
<evidence type="ECO:0000256" key="3">
    <source>
        <dbReference type="ARBA" id="ARBA00004632"/>
    </source>
</evidence>
<evidence type="ECO:0000256" key="12">
    <source>
        <dbReference type="ARBA" id="ARBA00023098"/>
    </source>
</evidence>
<dbReference type="GO" id="GO:0006631">
    <property type="term" value="P:fatty acid metabolic process"/>
    <property type="evidence" value="ECO:0007669"/>
    <property type="project" value="UniProtKB-KW"/>
</dbReference>
<evidence type="ECO:0000256" key="26">
    <source>
        <dbReference type="ARBA" id="ARBA00048180"/>
    </source>
</evidence>
<comment type="catalytic activity">
    <reaction evidence="25">
        <text>dodecanoyl-CoA + H2O = dodecanoate + CoA + H(+)</text>
        <dbReference type="Rhea" id="RHEA:30135"/>
        <dbReference type="ChEBI" id="CHEBI:15377"/>
        <dbReference type="ChEBI" id="CHEBI:15378"/>
        <dbReference type="ChEBI" id="CHEBI:18262"/>
        <dbReference type="ChEBI" id="CHEBI:57287"/>
        <dbReference type="ChEBI" id="CHEBI:57375"/>
    </reaction>
    <physiologicalReaction direction="left-to-right" evidence="25">
        <dbReference type="Rhea" id="RHEA:30136"/>
    </physiologicalReaction>
</comment>
<comment type="catalytic activity">
    <reaction evidence="17">
        <text>(9Z)-octadecenoyl-CoA + H2O = (9Z)-octadecenoate + CoA + H(+)</text>
        <dbReference type="Rhea" id="RHEA:40139"/>
        <dbReference type="ChEBI" id="CHEBI:15377"/>
        <dbReference type="ChEBI" id="CHEBI:15378"/>
        <dbReference type="ChEBI" id="CHEBI:30823"/>
        <dbReference type="ChEBI" id="CHEBI:57287"/>
        <dbReference type="ChEBI" id="CHEBI:57387"/>
    </reaction>
    <physiologicalReaction direction="left-to-right" evidence="17">
        <dbReference type="Rhea" id="RHEA:40140"/>
    </physiologicalReaction>
</comment>
<feature type="domain" description="Thioesterase" evidence="27">
    <location>
        <begin position="110"/>
        <end position="177"/>
    </location>
</feature>
<dbReference type="InterPro" id="IPR052365">
    <property type="entry name" value="THEM4/THEM5_acyl-CoA_thioest"/>
</dbReference>
<evidence type="ECO:0000256" key="24">
    <source>
        <dbReference type="ARBA" id="ARBA00047969"/>
    </source>
</evidence>
<evidence type="ECO:0000256" key="20">
    <source>
        <dbReference type="ARBA" id="ARBA00040123"/>
    </source>
</evidence>
<evidence type="ECO:0000256" key="4">
    <source>
        <dbReference type="ARBA" id="ARBA00004637"/>
    </source>
</evidence>
<comment type="similarity">
    <text evidence="18">Belongs to the THEM4/THEM5 thioesterase family.</text>
</comment>
<evidence type="ECO:0000256" key="19">
    <source>
        <dbReference type="ARBA" id="ARBA00038848"/>
    </source>
</evidence>
<keyword evidence="12" id="KW-0443">Lipid metabolism</keyword>
<dbReference type="GO" id="GO:0032587">
    <property type="term" value="C:ruffle membrane"/>
    <property type="evidence" value="ECO:0007669"/>
    <property type="project" value="UniProtKB-SubCell"/>
</dbReference>
<dbReference type="CDD" id="cd03443">
    <property type="entry name" value="PaaI_thioesterase"/>
    <property type="match status" value="1"/>
</dbReference>
<dbReference type="AlphaFoldDB" id="A0A6J6KQY0"/>
<proteinExistence type="inferred from homology"/>
<evidence type="ECO:0000256" key="13">
    <source>
        <dbReference type="ARBA" id="ARBA00023128"/>
    </source>
</evidence>
<evidence type="ECO:0000256" key="23">
    <source>
        <dbReference type="ARBA" id="ARBA00047734"/>
    </source>
</evidence>
<keyword evidence="13" id="KW-0496">Mitochondrion</keyword>
<comment type="catalytic activity">
    <reaction evidence="22">
        <text>octanoyl-CoA + H2O = octanoate + CoA + H(+)</text>
        <dbReference type="Rhea" id="RHEA:30143"/>
        <dbReference type="ChEBI" id="CHEBI:15377"/>
        <dbReference type="ChEBI" id="CHEBI:15378"/>
        <dbReference type="ChEBI" id="CHEBI:25646"/>
        <dbReference type="ChEBI" id="CHEBI:57287"/>
        <dbReference type="ChEBI" id="CHEBI:57386"/>
    </reaction>
    <physiologicalReaction direction="left-to-right" evidence="22">
        <dbReference type="Rhea" id="RHEA:30144"/>
    </physiologicalReaction>
</comment>
<evidence type="ECO:0000256" key="9">
    <source>
        <dbReference type="ARBA" id="ARBA00022801"/>
    </source>
</evidence>
<comment type="catalytic activity">
    <reaction evidence="26">
        <text>tetradecanoyl-CoA + H2O = tetradecanoate + CoA + H(+)</text>
        <dbReference type="Rhea" id="RHEA:40119"/>
        <dbReference type="ChEBI" id="CHEBI:15377"/>
        <dbReference type="ChEBI" id="CHEBI:15378"/>
        <dbReference type="ChEBI" id="CHEBI:30807"/>
        <dbReference type="ChEBI" id="CHEBI:57287"/>
        <dbReference type="ChEBI" id="CHEBI:57385"/>
    </reaction>
    <physiologicalReaction direction="left-to-right" evidence="26">
        <dbReference type="Rhea" id="RHEA:40120"/>
    </physiologicalReaction>
</comment>
<keyword evidence="11" id="KW-0809">Transit peptide</keyword>
<comment type="catalytic activity">
    <reaction evidence="16">
        <text>(5Z,8Z,11Z,14Z)-eicosatetraenoyl-CoA + H2O = (5Z,8Z,11Z,14Z)-eicosatetraenoate + CoA + H(+)</text>
        <dbReference type="Rhea" id="RHEA:40151"/>
        <dbReference type="ChEBI" id="CHEBI:15377"/>
        <dbReference type="ChEBI" id="CHEBI:15378"/>
        <dbReference type="ChEBI" id="CHEBI:32395"/>
        <dbReference type="ChEBI" id="CHEBI:57287"/>
        <dbReference type="ChEBI" id="CHEBI:57368"/>
    </reaction>
    <physiologicalReaction direction="left-to-right" evidence="16">
        <dbReference type="Rhea" id="RHEA:40152"/>
    </physiologicalReaction>
</comment>
<evidence type="ECO:0000256" key="2">
    <source>
        <dbReference type="ARBA" id="ARBA00004569"/>
    </source>
</evidence>
<dbReference type="PANTHER" id="PTHR12418">
    <property type="entry name" value="ACYL-COENZYME A THIOESTERASE THEM4"/>
    <property type="match status" value="1"/>
</dbReference>
<evidence type="ECO:0000256" key="5">
    <source>
        <dbReference type="ARBA" id="ARBA00022475"/>
    </source>
</evidence>
<evidence type="ECO:0000259" key="27">
    <source>
        <dbReference type="Pfam" id="PF03061"/>
    </source>
</evidence>